<dbReference type="EMBL" id="ACUX02000005">
    <property type="protein sequence ID" value="EEZ61771.1"/>
    <property type="molecule type" value="Genomic_DNA"/>
</dbReference>
<evidence type="ECO:0000313" key="3">
    <source>
        <dbReference type="Proteomes" id="UP000006001"/>
    </source>
</evidence>
<sequence>MLGKRTGASQSSEKQETVVAAPSDEDLIRADIESIVGTSVSKEALAASFRTDSQMVEFEKIGMDIDAYAEAFSKKCKLEIDFIEVKSDTAVAKVTFTTPRLDDEAEKLLDETLDTELENVDIENASEEKLFTLLFGVMQKTIESPDFPLGSESFDIEYTKTNGTWSMVDQSFVESSFVAAAASAANV</sequence>
<accession>D0WF87</accession>
<feature type="region of interest" description="Disordered" evidence="1">
    <location>
        <begin position="1"/>
        <end position="22"/>
    </location>
</feature>
<evidence type="ECO:0008006" key="4">
    <source>
        <dbReference type="Google" id="ProtNLM"/>
    </source>
</evidence>
<dbReference type="Proteomes" id="UP000006001">
    <property type="component" value="Unassembled WGS sequence"/>
</dbReference>
<name>D0WF87_SLAES</name>
<reference evidence="2" key="1">
    <citation type="submission" date="2009-10" db="EMBL/GenBank/DDBJ databases">
        <authorList>
            <person name="Weinstock G."/>
            <person name="Sodergren E."/>
            <person name="Clifton S."/>
            <person name="Fulton L."/>
            <person name="Fulton B."/>
            <person name="Courtney L."/>
            <person name="Fronick C."/>
            <person name="Harrison M."/>
            <person name="Strong C."/>
            <person name="Farmer C."/>
            <person name="Delahaunty K."/>
            <person name="Markovic C."/>
            <person name="Hall O."/>
            <person name="Minx P."/>
            <person name="Tomlinson C."/>
            <person name="Mitreva M."/>
            <person name="Nelson J."/>
            <person name="Hou S."/>
            <person name="Wollam A."/>
            <person name="Pepin K.H."/>
            <person name="Johnson M."/>
            <person name="Bhonagiri V."/>
            <person name="Nash W.E."/>
            <person name="Warren W."/>
            <person name="Chinwalla A."/>
            <person name="Mardis E.R."/>
            <person name="Wilson R.K."/>
        </authorList>
    </citation>
    <scope>NUCLEOTIDE SEQUENCE [LARGE SCALE GENOMIC DNA]</scope>
    <source>
        <strain evidence="2">ATCC 700122</strain>
    </source>
</reference>
<keyword evidence="3" id="KW-1185">Reference proteome</keyword>
<evidence type="ECO:0000256" key="1">
    <source>
        <dbReference type="SAM" id="MobiDB-lite"/>
    </source>
</evidence>
<proteinExistence type="predicted"/>
<organism evidence="2 3">
    <name type="scientific">Slackia exigua (strain ATCC 700122 / DSM 15923 / CIP 105133 / JCM 11022 / KCTC 5966 / S-7)</name>
    <dbReference type="NCBI Taxonomy" id="649764"/>
    <lineage>
        <taxon>Bacteria</taxon>
        <taxon>Bacillati</taxon>
        <taxon>Actinomycetota</taxon>
        <taxon>Coriobacteriia</taxon>
        <taxon>Eggerthellales</taxon>
        <taxon>Eggerthellaceae</taxon>
        <taxon>Slackia</taxon>
    </lineage>
</organism>
<dbReference type="HOGENOM" id="CLU_1446754_0_0_11"/>
<evidence type="ECO:0000313" key="2">
    <source>
        <dbReference type="EMBL" id="EEZ61771.1"/>
    </source>
</evidence>
<gene>
    <name evidence="2" type="ORF">HMPREF0762_00405</name>
</gene>
<comment type="caution">
    <text evidence="2">The sequence shown here is derived from an EMBL/GenBank/DDBJ whole genome shotgun (WGS) entry which is preliminary data.</text>
</comment>
<dbReference type="AlphaFoldDB" id="D0WF87"/>
<protein>
    <recommendedName>
        <fullName evidence="4">DUF5105 domain-containing protein</fullName>
    </recommendedName>
</protein>